<sequence>MVRQMKKYYIWGVINSFFHQIHRLNFEDTSFKMYDWYRDGLGRVTPYRKFNFLRPQSATNSMWLTCPGEAYDLIGSRPRREFIDPRY</sequence>
<reference evidence="1" key="1">
    <citation type="submission" date="2013-07" db="EMBL/GenBank/DDBJ databases">
        <title>The genome of Eucalyptus grandis.</title>
        <authorList>
            <person name="Schmutz J."/>
            <person name="Hayes R."/>
            <person name="Myburg A."/>
            <person name="Tuskan G."/>
            <person name="Grattapaglia D."/>
            <person name="Rokhsar D.S."/>
        </authorList>
    </citation>
    <scope>NUCLEOTIDE SEQUENCE</scope>
    <source>
        <tissue evidence="1">Leaf extractions</tissue>
    </source>
</reference>
<accession>A0A059CBQ9</accession>
<dbReference type="InParanoid" id="A0A059CBQ9"/>
<dbReference type="AlphaFoldDB" id="A0A059CBQ9"/>
<evidence type="ECO:0000313" key="1">
    <source>
        <dbReference type="EMBL" id="KCW75684.1"/>
    </source>
</evidence>
<protein>
    <submittedName>
        <fullName evidence="1">Uncharacterized protein</fullName>
    </submittedName>
</protein>
<dbReference type="Gramene" id="KCW75684">
    <property type="protein sequence ID" value="KCW75684"/>
    <property type="gene ID" value="EUGRSUZ_D00046"/>
</dbReference>
<gene>
    <name evidence="1" type="ORF">EUGRSUZ_D00046</name>
</gene>
<organism evidence="1">
    <name type="scientific">Eucalyptus grandis</name>
    <name type="common">Flooded gum</name>
    <dbReference type="NCBI Taxonomy" id="71139"/>
    <lineage>
        <taxon>Eukaryota</taxon>
        <taxon>Viridiplantae</taxon>
        <taxon>Streptophyta</taxon>
        <taxon>Embryophyta</taxon>
        <taxon>Tracheophyta</taxon>
        <taxon>Spermatophyta</taxon>
        <taxon>Magnoliopsida</taxon>
        <taxon>eudicotyledons</taxon>
        <taxon>Gunneridae</taxon>
        <taxon>Pentapetalae</taxon>
        <taxon>rosids</taxon>
        <taxon>malvids</taxon>
        <taxon>Myrtales</taxon>
        <taxon>Myrtaceae</taxon>
        <taxon>Myrtoideae</taxon>
        <taxon>Eucalypteae</taxon>
        <taxon>Eucalyptus</taxon>
    </lineage>
</organism>
<dbReference type="EMBL" id="KK198756">
    <property type="protein sequence ID" value="KCW75684.1"/>
    <property type="molecule type" value="Genomic_DNA"/>
</dbReference>
<proteinExistence type="predicted"/>
<name>A0A059CBQ9_EUCGR</name>